<feature type="compositionally biased region" description="Low complexity" evidence="1">
    <location>
        <begin position="1"/>
        <end position="21"/>
    </location>
</feature>
<feature type="region of interest" description="Disordered" evidence="1">
    <location>
        <begin position="247"/>
        <end position="287"/>
    </location>
</feature>
<keyword evidence="3" id="KW-1185">Reference proteome</keyword>
<evidence type="ECO:0000313" key="3">
    <source>
        <dbReference type="Proteomes" id="UP000092583"/>
    </source>
</evidence>
<name>A0A1B9ISK4_9TREE</name>
<protein>
    <submittedName>
        <fullName evidence="2">Uncharacterized protein</fullName>
    </submittedName>
</protein>
<dbReference type="EMBL" id="KI669462">
    <property type="protein sequence ID" value="OCF58509.1"/>
    <property type="molecule type" value="Genomic_DNA"/>
</dbReference>
<accession>A0A1B9ISK4</accession>
<dbReference type="AlphaFoldDB" id="A0A1B9ISK4"/>
<evidence type="ECO:0000256" key="1">
    <source>
        <dbReference type="SAM" id="MobiDB-lite"/>
    </source>
</evidence>
<proteinExistence type="predicted"/>
<reference evidence="3" key="2">
    <citation type="submission" date="2013-12" db="EMBL/GenBank/DDBJ databases">
        <title>Evolution of pathogenesis and genome organization in the Tremellales.</title>
        <authorList>
            <person name="Cuomo C."/>
            <person name="Litvintseva A."/>
            <person name="Heitman J."/>
            <person name="Chen Y."/>
            <person name="Sun S."/>
            <person name="Springer D."/>
            <person name="Dromer F."/>
            <person name="Young S."/>
            <person name="Zeng Q."/>
            <person name="Chapman S."/>
            <person name="Gujja S."/>
            <person name="Saif S."/>
            <person name="Birren B."/>
        </authorList>
    </citation>
    <scope>NUCLEOTIDE SEQUENCE [LARGE SCALE GENOMIC DNA]</scope>
    <source>
        <strain evidence="3">CBS 10435</strain>
    </source>
</reference>
<dbReference type="OrthoDB" id="10602889at2759"/>
<sequence>MNSPALSTTSVSASTATTTPHPRLRIPSVSSVSPGAGRRRRKQPKENLSPSVGKGCRRCIKTDHACTLTEDDNGRLRNRFEEYKRGHTEEWEAWSMNSRASKFPVCNRCRSISERCEFEDVPRWDVIMDTLDTDADTGIDDFDDSAWAEAVNDNIFQLDSHLAGAGMPNSGASSHQYRGANRSEMEEEVNPYESTLGGSHGDQNGRNLDDFESFFYMNTPFDHISAGKVLPALSTDQDEVKIAGREQLQLEEGAEKLPAVTPSSDIRSSTGTHDPTTTPSGLSEKDQ</sequence>
<dbReference type="Proteomes" id="UP000092583">
    <property type="component" value="Unassembled WGS sequence"/>
</dbReference>
<feature type="region of interest" description="Disordered" evidence="1">
    <location>
        <begin position="1"/>
        <end position="55"/>
    </location>
</feature>
<evidence type="ECO:0000313" key="2">
    <source>
        <dbReference type="EMBL" id="OCF58509.1"/>
    </source>
</evidence>
<feature type="compositionally biased region" description="Polar residues" evidence="1">
    <location>
        <begin position="261"/>
        <end position="281"/>
    </location>
</feature>
<organism evidence="2 3">
    <name type="scientific">Kwoniella mangroviensis CBS 10435</name>
    <dbReference type="NCBI Taxonomy" id="1331196"/>
    <lineage>
        <taxon>Eukaryota</taxon>
        <taxon>Fungi</taxon>
        <taxon>Dikarya</taxon>
        <taxon>Basidiomycota</taxon>
        <taxon>Agaricomycotina</taxon>
        <taxon>Tremellomycetes</taxon>
        <taxon>Tremellales</taxon>
        <taxon>Cryptococcaceae</taxon>
        <taxon>Kwoniella</taxon>
    </lineage>
</organism>
<reference evidence="2 3" key="1">
    <citation type="submission" date="2013-07" db="EMBL/GenBank/DDBJ databases">
        <title>The Genome Sequence of Kwoniella mangroviensis CBS10435.</title>
        <authorList>
            <consortium name="The Broad Institute Genome Sequencing Platform"/>
            <person name="Cuomo C."/>
            <person name="Litvintseva A."/>
            <person name="Chen Y."/>
            <person name="Heitman J."/>
            <person name="Sun S."/>
            <person name="Springer D."/>
            <person name="Dromer F."/>
            <person name="Young S.K."/>
            <person name="Zeng Q."/>
            <person name="Gargeya S."/>
            <person name="Fitzgerald M."/>
            <person name="Abouelleil A."/>
            <person name="Alvarado L."/>
            <person name="Berlin A.M."/>
            <person name="Chapman S.B."/>
            <person name="Dewar J."/>
            <person name="Goldberg J."/>
            <person name="Griggs A."/>
            <person name="Gujja S."/>
            <person name="Hansen M."/>
            <person name="Howarth C."/>
            <person name="Imamovic A."/>
            <person name="Larimer J."/>
            <person name="McCowan C."/>
            <person name="Murphy C."/>
            <person name="Pearson M."/>
            <person name="Priest M."/>
            <person name="Roberts A."/>
            <person name="Saif S."/>
            <person name="Shea T."/>
            <person name="Sykes S."/>
            <person name="Wortman J."/>
            <person name="Nusbaum C."/>
            <person name="Birren B."/>
        </authorList>
    </citation>
    <scope>NUCLEOTIDE SEQUENCE [LARGE SCALE GENOMIC DNA]</scope>
    <source>
        <strain evidence="2 3">CBS 10435</strain>
    </source>
</reference>
<gene>
    <name evidence="2" type="ORF">L486_04542</name>
</gene>